<sequence length="1027" mass="112809">MRASRPRRALREWAGALLDPVYLRNRLVYNALTQPPMALEEEDARAGSFPLLHCDSWDLGRLPQGAATEHPDQKGLWALPAALDRGQCSAVAAAVERLTRGHSVQGQRGEPVVPSCGAHSGTCAEGKRDTEQILAAMRDMIAPLSSSVASLSSQLNLGVQEINQQISGIQGQMIAAEKNLQTLQQAHTELAKQTAANFEQMRAIHEQALLQCIQGSIQVKAYDCSKKVFLDFDSNLEASTFHGMASSVVTLPFPNPEGGPDLQLRELTLPSDPAQKLARVKEVFGAAAVEFKKSLKRRPAASDAERLHFAFMACRGWCHGTSRVPPKCGFAPSAGYTYPDAMDIIEKKFDSPKAEVVDLYEQVKAIARVKTFDQRGEWVNVSETLAVKGFKVGVTVYNRQEGDESVYEIKSIDGQNVKMQTGDVERTIDAEDFMRNKFAIYDIKKEVIDQFDQFSPLNCMDYHWGVEEARIKIALDEVYSQHSACLMHSTAIHSPIKYKAVSVKKEFKKDAIGLVPLTTTISLKKATDEINIGNVCRRKYTDPAKHADSNVALMAAGGLRLKREEGGTGIGGLKRVPDQYGVPFWLVGVCTAKEKPNLAVTFVTATNGIKVPIPKNTVELKSASVSMRTVIEGGGLKEPRIPRTIVHSGGVAFTEVSLMDRRLFQFVDVQNPTNRNAPFAQNHVFKELKALRNAASDIAIWEYMKSRDPLLSDQSDQDKLIKAYKKNIDESAMPAYVTVQLPEVEFNGGGVALKCEPGVDPKINRAMAKTTMSMLRVIATPRAETPGVKTFGQRGEWVNVSETLDVKGFKVGVTVYNRQEGDESVYEVKSIDGQNVKMQTGDVERTIDAEDFMRTKHITAIHSPIKYKAVPVKKEFMKDAIGLVPLTTTISLKKATDEINIGNVCLRKYTDPAKHTDYNVALMAAGGLRLKREEGGTGIGGLKRAPDQYGVPFWLVGVRTAKEKPNLAVTFVTATNGIKVPILKNTVELKSGDRLRMSEDTAKALARKVALSDATPAKPAKKKAKTQ</sequence>
<comment type="caution">
    <text evidence="2">The sequence shown here is derived from an EMBL/GenBank/DDBJ whole genome shotgun (WGS) entry which is preliminary data.</text>
</comment>
<evidence type="ECO:0000256" key="1">
    <source>
        <dbReference type="SAM" id="Coils"/>
    </source>
</evidence>
<dbReference type="Proteomes" id="UP001189429">
    <property type="component" value="Unassembled WGS sequence"/>
</dbReference>
<keyword evidence="3" id="KW-1185">Reference proteome</keyword>
<gene>
    <name evidence="2" type="ORF">PCOR1329_LOCUS27897</name>
</gene>
<feature type="coiled-coil region" evidence="1">
    <location>
        <begin position="159"/>
        <end position="193"/>
    </location>
</feature>
<keyword evidence="1" id="KW-0175">Coiled coil</keyword>
<evidence type="ECO:0000313" key="2">
    <source>
        <dbReference type="EMBL" id="CAK0828753.1"/>
    </source>
</evidence>
<protein>
    <submittedName>
        <fullName evidence="2">Uncharacterized protein</fullName>
    </submittedName>
</protein>
<dbReference type="EMBL" id="CAUYUJ010010191">
    <property type="protein sequence ID" value="CAK0828753.1"/>
    <property type="molecule type" value="Genomic_DNA"/>
</dbReference>
<evidence type="ECO:0000313" key="3">
    <source>
        <dbReference type="Proteomes" id="UP001189429"/>
    </source>
</evidence>
<proteinExistence type="predicted"/>
<accession>A0ABN9SBS5</accession>
<organism evidence="2 3">
    <name type="scientific">Prorocentrum cordatum</name>
    <dbReference type="NCBI Taxonomy" id="2364126"/>
    <lineage>
        <taxon>Eukaryota</taxon>
        <taxon>Sar</taxon>
        <taxon>Alveolata</taxon>
        <taxon>Dinophyceae</taxon>
        <taxon>Prorocentrales</taxon>
        <taxon>Prorocentraceae</taxon>
        <taxon>Prorocentrum</taxon>
    </lineage>
</organism>
<reference evidence="2" key="1">
    <citation type="submission" date="2023-10" db="EMBL/GenBank/DDBJ databases">
        <authorList>
            <person name="Chen Y."/>
            <person name="Shah S."/>
            <person name="Dougan E. K."/>
            <person name="Thang M."/>
            <person name="Chan C."/>
        </authorList>
    </citation>
    <scope>NUCLEOTIDE SEQUENCE [LARGE SCALE GENOMIC DNA]</scope>
</reference>
<name>A0ABN9SBS5_9DINO</name>